<dbReference type="HAMAP" id="MF_01925">
    <property type="entry name" value="P5C_reductase"/>
    <property type="match status" value="1"/>
</dbReference>
<keyword evidence="9 13" id="KW-0521">NADP</keyword>
<dbReference type="PANTHER" id="PTHR11645:SF69">
    <property type="entry name" value="PYRROLINE-5-CARBOXYLATE REDUCTASE"/>
    <property type="match status" value="1"/>
</dbReference>
<evidence type="ECO:0000313" key="17">
    <source>
        <dbReference type="EMBL" id="KPI97486.1"/>
    </source>
</evidence>
<dbReference type="InterPro" id="IPR000304">
    <property type="entry name" value="Pyrroline-COOH_reductase"/>
</dbReference>
<protein>
    <recommendedName>
        <fullName evidence="5 14">Pyrroline-5-carboxylate reductase</fullName>
        <ecNumber evidence="4 14">1.5.1.2</ecNumber>
    </recommendedName>
</protein>
<organism evidence="17 18">
    <name type="scientific">Papilio xuthus</name>
    <name type="common">Asian swallowtail butterfly</name>
    <dbReference type="NCBI Taxonomy" id="66420"/>
    <lineage>
        <taxon>Eukaryota</taxon>
        <taxon>Metazoa</taxon>
        <taxon>Ecdysozoa</taxon>
        <taxon>Arthropoda</taxon>
        <taxon>Hexapoda</taxon>
        <taxon>Insecta</taxon>
        <taxon>Pterygota</taxon>
        <taxon>Neoptera</taxon>
        <taxon>Endopterygota</taxon>
        <taxon>Lepidoptera</taxon>
        <taxon>Glossata</taxon>
        <taxon>Ditrysia</taxon>
        <taxon>Papilionoidea</taxon>
        <taxon>Papilionidae</taxon>
        <taxon>Papilioninae</taxon>
        <taxon>Papilio</taxon>
    </lineage>
</organism>
<dbReference type="UniPathway" id="UPA00098">
    <property type="reaction ID" value="UER00361"/>
</dbReference>
<dbReference type="SUPFAM" id="SSF48179">
    <property type="entry name" value="6-phosphogluconate dehydrogenase C-terminal domain-like"/>
    <property type="match status" value="1"/>
</dbReference>
<dbReference type="PROSITE" id="PS00521">
    <property type="entry name" value="P5CR"/>
    <property type="match status" value="1"/>
</dbReference>
<comment type="pathway">
    <text evidence="2 14">Amino-acid biosynthesis; L-proline biosynthesis; L-proline from L-glutamate 5-semialdehyde: step 1/1.</text>
</comment>
<dbReference type="EC" id="1.5.1.2" evidence="4 14"/>
<reference evidence="17 18" key="1">
    <citation type="journal article" date="2015" name="Nat. Commun.">
        <title>Outbred genome sequencing and CRISPR/Cas9 gene editing in butterflies.</title>
        <authorList>
            <person name="Li X."/>
            <person name="Fan D."/>
            <person name="Zhang W."/>
            <person name="Liu G."/>
            <person name="Zhang L."/>
            <person name="Zhao L."/>
            <person name="Fang X."/>
            <person name="Chen L."/>
            <person name="Dong Y."/>
            <person name="Chen Y."/>
            <person name="Ding Y."/>
            <person name="Zhao R."/>
            <person name="Feng M."/>
            <person name="Zhu Y."/>
            <person name="Feng Y."/>
            <person name="Jiang X."/>
            <person name="Zhu D."/>
            <person name="Xiang H."/>
            <person name="Feng X."/>
            <person name="Li S."/>
            <person name="Wang J."/>
            <person name="Zhang G."/>
            <person name="Kronforst M.R."/>
            <person name="Wang W."/>
        </authorList>
    </citation>
    <scope>NUCLEOTIDE SEQUENCE [LARGE SCALE GENOMIC DNA]</scope>
    <source>
        <strain evidence="17">Ya'a_city_454_Px</strain>
        <tissue evidence="17">Whole body</tissue>
    </source>
</reference>
<feature type="domain" description="Pyrroline-5-carboxylate reductase dimerisation" evidence="16">
    <location>
        <begin position="168"/>
        <end position="272"/>
    </location>
</feature>
<evidence type="ECO:0000256" key="3">
    <source>
        <dbReference type="ARBA" id="ARBA00005525"/>
    </source>
</evidence>
<dbReference type="AlphaFoldDB" id="A0A194PVS3"/>
<dbReference type="PIRSF" id="PIRSF000193">
    <property type="entry name" value="Pyrrol-5-carb_rd"/>
    <property type="match status" value="1"/>
</dbReference>
<dbReference type="Proteomes" id="UP000694872">
    <property type="component" value="Unplaced"/>
</dbReference>
<comment type="catalytic activity">
    <reaction evidence="12 14">
        <text>L-proline + NADP(+) = (S)-1-pyrroline-5-carboxylate + NADPH + 2 H(+)</text>
        <dbReference type="Rhea" id="RHEA:14109"/>
        <dbReference type="ChEBI" id="CHEBI:15378"/>
        <dbReference type="ChEBI" id="CHEBI:17388"/>
        <dbReference type="ChEBI" id="CHEBI:57783"/>
        <dbReference type="ChEBI" id="CHEBI:58349"/>
        <dbReference type="ChEBI" id="CHEBI:60039"/>
        <dbReference type="EC" id="1.5.1.2"/>
    </reaction>
</comment>
<dbReference type="InterPro" id="IPR008927">
    <property type="entry name" value="6-PGluconate_DH-like_C_sf"/>
</dbReference>
<sequence>MSLTIGFIGGGNMSTAIAKGILRNDSYSASQIWVSGPHIAHLKHWEEMGANVTDKNGEVLSKCDVVFLGIKPGVLSFALSDCLKSFSDYPRKNFFFVSMLAGVTIENLHKAFKVFNFPTSVIRIMPNTPMSVGAGICLYTPDDRVKPEQCTLLEKVLSGCGICEEVTETLMNSGGTLPACGPAFMYIVIEALADGAVKQGVPRAMALRWASQVLVGSGEMVLQSKKHPGLLKDEVCSPGGSTICGVTALENGRLRATLINAVEAATLRTYEMGKK</sequence>
<feature type="binding site" evidence="13">
    <location>
        <position position="56"/>
    </location>
    <ligand>
        <name>NADPH</name>
        <dbReference type="ChEBI" id="CHEBI:57783"/>
    </ligand>
</feature>
<evidence type="ECO:0000259" key="15">
    <source>
        <dbReference type="Pfam" id="PF03807"/>
    </source>
</evidence>
<dbReference type="Pfam" id="PF03807">
    <property type="entry name" value="F420_oxidored"/>
    <property type="match status" value="1"/>
</dbReference>
<dbReference type="STRING" id="66420.A0A194PVS3"/>
<evidence type="ECO:0000256" key="1">
    <source>
        <dbReference type="ARBA" id="ARBA00004496"/>
    </source>
</evidence>
<feature type="binding site" evidence="13">
    <location>
        <begin position="8"/>
        <end position="13"/>
    </location>
    <ligand>
        <name>NADP(+)</name>
        <dbReference type="ChEBI" id="CHEBI:58349"/>
    </ligand>
</feature>
<dbReference type="FunFam" id="1.10.3730.10:FF:000001">
    <property type="entry name" value="Pyrroline-5-carboxylate reductase"/>
    <property type="match status" value="1"/>
</dbReference>
<dbReference type="RefSeq" id="XP_013173863.1">
    <property type="nucleotide sequence ID" value="XM_013318409.1"/>
</dbReference>
<evidence type="ECO:0000259" key="16">
    <source>
        <dbReference type="Pfam" id="PF14748"/>
    </source>
</evidence>
<comment type="catalytic activity">
    <reaction evidence="11">
        <text>L-proline + NAD(+) = (S)-1-pyrroline-5-carboxylate + NADH + 2 H(+)</text>
        <dbReference type="Rhea" id="RHEA:14105"/>
        <dbReference type="ChEBI" id="CHEBI:15378"/>
        <dbReference type="ChEBI" id="CHEBI:17388"/>
        <dbReference type="ChEBI" id="CHEBI:57540"/>
        <dbReference type="ChEBI" id="CHEBI:57945"/>
        <dbReference type="ChEBI" id="CHEBI:60039"/>
        <dbReference type="EC" id="1.5.1.2"/>
    </reaction>
</comment>
<keyword evidence="6" id="KW-0963">Cytoplasm</keyword>
<evidence type="ECO:0000256" key="7">
    <source>
        <dbReference type="ARBA" id="ARBA00022605"/>
    </source>
</evidence>
<dbReference type="GeneID" id="106122450"/>
<dbReference type="OrthoDB" id="10263291at2759"/>
<evidence type="ECO:0000256" key="10">
    <source>
        <dbReference type="ARBA" id="ARBA00023002"/>
    </source>
</evidence>
<feature type="domain" description="Pyrroline-5-carboxylate reductase catalytic N-terminal" evidence="15">
    <location>
        <begin position="4"/>
        <end position="82"/>
    </location>
</feature>
<dbReference type="InterPro" id="IPR053790">
    <property type="entry name" value="P5CR-like_CS"/>
</dbReference>
<keyword evidence="10 14" id="KW-0560">Oxidoreductase</keyword>
<comment type="subcellular location">
    <subcellularLocation>
        <location evidence="1">Cytoplasm</location>
    </subcellularLocation>
</comment>
<dbReference type="EMBL" id="KQ459589">
    <property type="protein sequence ID" value="KPI97486.1"/>
    <property type="molecule type" value="Genomic_DNA"/>
</dbReference>
<evidence type="ECO:0000256" key="6">
    <source>
        <dbReference type="ARBA" id="ARBA00022490"/>
    </source>
</evidence>
<dbReference type="Gene3D" id="3.40.50.720">
    <property type="entry name" value="NAD(P)-binding Rossmann-like Domain"/>
    <property type="match status" value="1"/>
</dbReference>
<dbReference type="InterPro" id="IPR036291">
    <property type="entry name" value="NAD(P)-bd_dom_sf"/>
</dbReference>
<evidence type="ECO:0000313" key="19">
    <source>
        <dbReference type="RefSeq" id="XP_013173863.1"/>
    </source>
</evidence>
<dbReference type="FunFam" id="3.40.50.720:FF:000190">
    <property type="entry name" value="Pyrroline-5-carboxylate reductase"/>
    <property type="match status" value="1"/>
</dbReference>
<evidence type="ECO:0000256" key="2">
    <source>
        <dbReference type="ARBA" id="ARBA00005205"/>
    </source>
</evidence>
<reference evidence="19" key="2">
    <citation type="submission" date="2025-04" db="UniProtKB">
        <authorList>
            <consortium name="RefSeq"/>
        </authorList>
    </citation>
    <scope>IDENTIFICATION</scope>
</reference>
<evidence type="ECO:0000256" key="8">
    <source>
        <dbReference type="ARBA" id="ARBA00022650"/>
    </source>
</evidence>
<dbReference type="NCBIfam" id="TIGR00112">
    <property type="entry name" value="proC"/>
    <property type="match status" value="1"/>
</dbReference>
<gene>
    <name evidence="19" type="primary">LOC106122450</name>
    <name evidence="17" type="ORF">RR46_07233</name>
</gene>
<accession>A0A194PVS3</accession>
<evidence type="ECO:0000256" key="4">
    <source>
        <dbReference type="ARBA" id="ARBA00012855"/>
    </source>
</evidence>
<dbReference type="SUPFAM" id="SSF51735">
    <property type="entry name" value="NAD(P)-binding Rossmann-fold domains"/>
    <property type="match status" value="1"/>
</dbReference>
<dbReference type="Proteomes" id="UP000053268">
    <property type="component" value="Unassembled WGS sequence"/>
</dbReference>
<comment type="similarity">
    <text evidence="3 14">Belongs to the pyrroline-5-carboxylate reductase family.</text>
</comment>
<evidence type="ECO:0000256" key="11">
    <source>
        <dbReference type="ARBA" id="ARBA00050547"/>
    </source>
</evidence>
<name>A0A194PVS3_PAPXU</name>
<dbReference type="PANTHER" id="PTHR11645">
    <property type="entry name" value="PYRROLINE-5-CARBOXYLATE REDUCTASE"/>
    <property type="match status" value="1"/>
</dbReference>
<dbReference type="Gene3D" id="1.10.3730.10">
    <property type="entry name" value="ProC C-terminal domain-like"/>
    <property type="match status" value="1"/>
</dbReference>
<evidence type="ECO:0000256" key="14">
    <source>
        <dbReference type="RuleBase" id="RU003903"/>
    </source>
</evidence>
<dbReference type="GO" id="GO:0005737">
    <property type="term" value="C:cytoplasm"/>
    <property type="evidence" value="ECO:0007669"/>
    <property type="project" value="UniProtKB-SubCell"/>
</dbReference>
<evidence type="ECO:0000256" key="5">
    <source>
        <dbReference type="ARBA" id="ARBA00021413"/>
    </source>
</evidence>
<dbReference type="InterPro" id="IPR028939">
    <property type="entry name" value="P5C_Rdtase_cat_N"/>
</dbReference>
<evidence type="ECO:0000256" key="12">
    <source>
        <dbReference type="ARBA" id="ARBA00052690"/>
    </source>
</evidence>
<dbReference type="KEGG" id="pxu:106122450"/>
<dbReference type="Pfam" id="PF14748">
    <property type="entry name" value="P5CR_dimer"/>
    <property type="match status" value="1"/>
</dbReference>
<evidence type="ECO:0000256" key="9">
    <source>
        <dbReference type="ARBA" id="ARBA00022857"/>
    </source>
</evidence>
<dbReference type="GO" id="GO:0055129">
    <property type="term" value="P:L-proline biosynthetic process"/>
    <property type="evidence" value="ECO:0007669"/>
    <property type="project" value="UniProtKB-UniPathway"/>
</dbReference>
<dbReference type="GO" id="GO:0004735">
    <property type="term" value="F:pyrroline-5-carboxylate reductase activity"/>
    <property type="evidence" value="ECO:0007669"/>
    <property type="project" value="UniProtKB-EC"/>
</dbReference>
<dbReference type="CTD" id="42284"/>
<evidence type="ECO:0000313" key="18">
    <source>
        <dbReference type="Proteomes" id="UP000053268"/>
    </source>
</evidence>
<keyword evidence="8 14" id="KW-0641">Proline biosynthesis</keyword>
<evidence type="ECO:0000256" key="13">
    <source>
        <dbReference type="PIRSR" id="PIRSR000193-1"/>
    </source>
</evidence>
<keyword evidence="7 14" id="KW-0028">Amino-acid biosynthesis</keyword>
<keyword evidence="18" id="KW-1185">Reference proteome</keyword>
<proteinExistence type="inferred from homology"/>
<dbReference type="InterPro" id="IPR029036">
    <property type="entry name" value="P5CR_dimer"/>
</dbReference>